<dbReference type="Gene3D" id="1.20.120.350">
    <property type="entry name" value="Voltage-gated potassium channels. Chain C"/>
    <property type="match status" value="4"/>
</dbReference>
<evidence type="ECO:0000256" key="1">
    <source>
        <dbReference type="ARBA" id="ARBA00004141"/>
    </source>
</evidence>
<feature type="transmembrane region" description="Helical" evidence="14">
    <location>
        <begin position="1165"/>
        <end position="1187"/>
    </location>
</feature>
<dbReference type="eggNOG" id="KOG2301">
    <property type="taxonomic scope" value="Eukaryota"/>
</dbReference>
<dbReference type="PRINTS" id="PR00167">
    <property type="entry name" value="CACHANNEL"/>
</dbReference>
<dbReference type="STRING" id="157072.A0A024UTJ9"/>
<evidence type="ECO:0000256" key="3">
    <source>
        <dbReference type="ARBA" id="ARBA00022692"/>
    </source>
</evidence>
<dbReference type="FunFam" id="1.20.120.350:FF:000009">
    <property type="entry name" value="Voltage-dependent T-type calcium channel subunit alpha"/>
    <property type="match status" value="1"/>
</dbReference>
<feature type="binding site" evidence="11">
    <location>
        <position position="1137"/>
    </location>
    <ligand>
        <name>Ca(2+)</name>
        <dbReference type="ChEBI" id="CHEBI:29108"/>
    </ligand>
</feature>
<comment type="similarity">
    <text evidence="12">Belongs to the calcium channel alpha-1 subunit (TC 1.A.1.11) family.</text>
</comment>
<dbReference type="EMBL" id="KI913952">
    <property type="protein sequence ID" value="ETW09841.1"/>
    <property type="molecule type" value="Genomic_DNA"/>
</dbReference>
<feature type="transmembrane region" description="Helical" evidence="14">
    <location>
        <begin position="1448"/>
        <end position="1471"/>
    </location>
</feature>
<keyword evidence="11" id="KW-0479">Metal-binding</keyword>
<feature type="domain" description="Ion transport" evidence="15">
    <location>
        <begin position="539"/>
        <end position="781"/>
    </location>
</feature>
<keyword evidence="8 14" id="KW-0472">Membrane</keyword>
<dbReference type="GO" id="GO:0005248">
    <property type="term" value="F:voltage-gated sodium channel activity"/>
    <property type="evidence" value="ECO:0007669"/>
    <property type="project" value="TreeGrafter"/>
</dbReference>
<keyword evidence="12" id="KW-0109">Calcium transport</keyword>
<dbReference type="InterPro" id="IPR005821">
    <property type="entry name" value="Ion_trans_dom"/>
</dbReference>
<dbReference type="VEuPathDB" id="FungiDB:H310_00298"/>
<dbReference type="InterPro" id="IPR002077">
    <property type="entry name" value="VDCCAlpha1"/>
</dbReference>
<dbReference type="GeneID" id="20077348"/>
<evidence type="ECO:0000256" key="5">
    <source>
        <dbReference type="ARBA" id="ARBA00022882"/>
    </source>
</evidence>
<dbReference type="SUPFAM" id="SSF81324">
    <property type="entry name" value="Voltage-gated potassium channels"/>
    <property type="match status" value="4"/>
</dbReference>
<keyword evidence="10" id="KW-0407">Ion channel</keyword>
<feature type="compositionally biased region" description="Polar residues" evidence="13">
    <location>
        <begin position="23"/>
        <end position="37"/>
    </location>
</feature>
<evidence type="ECO:0000256" key="2">
    <source>
        <dbReference type="ARBA" id="ARBA00022448"/>
    </source>
</evidence>
<protein>
    <recommendedName>
        <fullName evidence="18">EF-hand domain-containing protein</fullName>
    </recommendedName>
</protein>
<reference evidence="17" key="1">
    <citation type="submission" date="2013-12" db="EMBL/GenBank/DDBJ databases">
        <title>The Genome Sequence of Aphanomyces invadans NJM9701.</title>
        <authorList>
            <consortium name="The Broad Institute Genomics Platform"/>
            <person name="Russ C."/>
            <person name="Tyler B."/>
            <person name="van West P."/>
            <person name="Dieguez-Uribeondo J."/>
            <person name="Young S.K."/>
            <person name="Zeng Q."/>
            <person name="Gargeya S."/>
            <person name="Fitzgerald M."/>
            <person name="Abouelleil A."/>
            <person name="Alvarado L."/>
            <person name="Chapman S.B."/>
            <person name="Gainer-Dewar J."/>
            <person name="Goldberg J."/>
            <person name="Griggs A."/>
            <person name="Gujja S."/>
            <person name="Hansen M."/>
            <person name="Howarth C."/>
            <person name="Imamovic A."/>
            <person name="Ireland A."/>
            <person name="Larimer J."/>
            <person name="McCowan C."/>
            <person name="Murphy C."/>
            <person name="Pearson M."/>
            <person name="Poon T.W."/>
            <person name="Priest M."/>
            <person name="Roberts A."/>
            <person name="Saif S."/>
            <person name="Shea T."/>
            <person name="Sykes S."/>
            <person name="Wortman J."/>
            <person name="Nusbaum C."/>
            <person name="Birren B."/>
        </authorList>
    </citation>
    <scope>NUCLEOTIDE SEQUENCE [LARGE SCALE GENOMIC DNA]</scope>
    <source>
        <strain evidence="17">NJM9701</strain>
    </source>
</reference>
<feature type="transmembrane region" description="Helical" evidence="14">
    <location>
        <begin position="933"/>
        <end position="949"/>
    </location>
</feature>
<evidence type="ECO:0000256" key="14">
    <source>
        <dbReference type="SAM" id="Phobius"/>
    </source>
</evidence>
<evidence type="ECO:0000313" key="17">
    <source>
        <dbReference type="EMBL" id="ETW09841.1"/>
    </source>
</evidence>
<feature type="transmembrane region" description="Helical" evidence="14">
    <location>
        <begin position="532"/>
        <end position="554"/>
    </location>
</feature>
<feature type="transmembrane region" description="Helical" evidence="14">
    <location>
        <begin position="1245"/>
        <end position="1263"/>
    </location>
</feature>
<evidence type="ECO:0000256" key="7">
    <source>
        <dbReference type="ARBA" id="ARBA00023065"/>
    </source>
</evidence>
<feature type="transmembrane region" description="Helical" evidence="14">
    <location>
        <begin position="1275"/>
        <end position="1300"/>
    </location>
</feature>
<evidence type="ECO:0000256" key="10">
    <source>
        <dbReference type="ARBA" id="ARBA00023303"/>
    </source>
</evidence>
<evidence type="ECO:0000256" key="9">
    <source>
        <dbReference type="ARBA" id="ARBA00023180"/>
    </source>
</evidence>
<keyword evidence="6 14" id="KW-1133">Transmembrane helix</keyword>
<evidence type="ECO:0000256" key="11">
    <source>
        <dbReference type="PIRSR" id="PIRSR602077-1"/>
    </source>
</evidence>
<dbReference type="GO" id="GO:0005891">
    <property type="term" value="C:voltage-gated calcium channel complex"/>
    <property type="evidence" value="ECO:0007669"/>
    <property type="project" value="InterPro"/>
</dbReference>
<evidence type="ECO:0000256" key="12">
    <source>
        <dbReference type="RuleBase" id="RU003808"/>
    </source>
</evidence>
<keyword evidence="4" id="KW-0677">Repeat</keyword>
<keyword evidence="12" id="KW-0107">Calcium channel</keyword>
<organism evidence="17">
    <name type="scientific">Aphanomyces invadans</name>
    <dbReference type="NCBI Taxonomy" id="157072"/>
    <lineage>
        <taxon>Eukaryota</taxon>
        <taxon>Sar</taxon>
        <taxon>Stramenopiles</taxon>
        <taxon>Oomycota</taxon>
        <taxon>Saprolegniomycetes</taxon>
        <taxon>Saprolegniales</taxon>
        <taxon>Verrucalvaceae</taxon>
        <taxon>Aphanomyces</taxon>
    </lineage>
</organism>
<gene>
    <name evidence="17" type="ORF">H310_00298</name>
</gene>
<dbReference type="Gene3D" id="1.10.238.10">
    <property type="entry name" value="EF-hand"/>
    <property type="match status" value="1"/>
</dbReference>
<feature type="transmembrane region" description="Helical" evidence="14">
    <location>
        <begin position="407"/>
        <end position="426"/>
    </location>
</feature>
<dbReference type="PANTHER" id="PTHR10037">
    <property type="entry name" value="VOLTAGE-GATED CATION CHANNEL CALCIUM AND SODIUM"/>
    <property type="match status" value="1"/>
</dbReference>
<feature type="transmembrane region" description="Helical" evidence="14">
    <location>
        <begin position="669"/>
        <end position="692"/>
    </location>
</feature>
<dbReference type="Pfam" id="PF00520">
    <property type="entry name" value="Ion_trans"/>
    <property type="match status" value="4"/>
</dbReference>
<keyword evidence="5 12" id="KW-0851">Voltage-gated channel</keyword>
<dbReference type="InterPro" id="IPR031649">
    <property type="entry name" value="GPHH_dom"/>
</dbReference>
<evidence type="ECO:0000259" key="15">
    <source>
        <dbReference type="Pfam" id="PF00520"/>
    </source>
</evidence>
<keyword evidence="11 12" id="KW-0106">Calcium</keyword>
<keyword evidence="2" id="KW-0813">Transport</keyword>
<keyword evidence="7" id="KW-0406">Ion transport</keyword>
<feature type="domain" description="Ion transport" evidence="15">
    <location>
        <begin position="109"/>
        <end position="473"/>
    </location>
</feature>
<feature type="domain" description="Voltage-dependent L-type calcium channel IQ-associated" evidence="16">
    <location>
        <begin position="1504"/>
        <end position="1539"/>
    </location>
</feature>
<evidence type="ECO:0000256" key="4">
    <source>
        <dbReference type="ARBA" id="ARBA00022737"/>
    </source>
</evidence>
<accession>A0A024UTJ9</accession>
<evidence type="ECO:0000256" key="6">
    <source>
        <dbReference type="ARBA" id="ARBA00022989"/>
    </source>
</evidence>
<feature type="transmembrane region" description="Helical" evidence="14">
    <location>
        <begin position="901"/>
        <end position="921"/>
    </location>
</feature>
<dbReference type="GO" id="GO:0005245">
    <property type="term" value="F:voltage-gated calcium channel activity"/>
    <property type="evidence" value="ECO:0007669"/>
    <property type="project" value="InterPro"/>
</dbReference>
<evidence type="ECO:0000256" key="13">
    <source>
        <dbReference type="SAM" id="MobiDB-lite"/>
    </source>
</evidence>
<comment type="subcellular location">
    <subcellularLocation>
        <location evidence="1 12">Membrane</location>
        <topology evidence="1 12">Multi-pass membrane protein</topology>
    </subcellularLocation>
</comment>
<dbReference type="InterPro" id="IPR027359">
    <property type="entry name" value="Volt_channel_dom_sf"/>
</dbReference>
<evidence type="ECO:0008006" key="18">
    <source>
        <dbReference type="Google" id="ProtNLM"/>
    </source>
</evidence>
<keyword evidence="3 14" id="KW-0812">Transmembrane</keyword>
<feature type="transmembrane region" description="Helical" evidence="14">
    <location>
        <begin position="998"/>
        <end position="1016"/>
    </location>
</feature>
<name>A0A024UTJ9_9STRA</name>
<feature type="transmembrane region" description="Helical" evidence="14">
    <location>
        <begin position="1358"/>
        <end position="1380"/>
    </location>
</feature>
<dbReference type="PANTHER" id="PTHR10037:SF62">
    <property type="entry name" value="SODIUM CHANNEL PROTEIN 60E"/>
    <property type="match status" value="1"/>
</dbReference>
<dbReference type="GO" id="GO:0001518">
    <property type="term" value="C:voltage-gated sodium channel complex"/>
    <property type="evidence" value="ECO:0007669"/>
    <property type="project" value="TreeGrafter"/>
</dbReference>
<feature type="transmembrane region" description="Helical" evidence="14">
    <location>
        <begin position="574"/>
        <end position="592"/>
    </location>
</feature>
<dbReference type="Pfam" id="PF16905">
    <property type="entry name" value="GPHH"/>
    <property type="match status" value="1"/>
</dbReference>
<feature type="transmembrane region" description="Helical" evidence="14">
    <location>
        <begin position="246"/>
        <end position="269"/>
    </location>
</feature>
<feature type="region of interest" description="Disordered" evidence="13">
    <location>
        <begin position="1"/>
        <end position="38"/>
    </location>
</feature>
<feature type="transmembrane region" description="Helical" evidence="14">
    <location>
        <begin position="441"/>
        <end position="464"/>
    </location>
</feature>
<dbReference type="Gene3D" id="1.10.287.70">
    <property type="match status" value="4"/>
</dbReference>
<feature type="domain" description="Ion transport" evidence="15">
    <location>
        <begin position="860"/>
        <end position="1193"/>
    </location>
</feature>
<evidence type="ECO:0000259" key="16">
    <source>
        <dbReference type="Pfam" id="PF16905"/>
    </source>
</evidence>
<evidence type="ECO:0000256" key="8">
    <source>
        <dbReference type="ARBA" id="ARBA00023136"/>
    </source>
</evidence>
<keyword evidence="9" id="KW-0325">Glycoprotein</keyword>
<dbReference type="GO" id="GO:0046872">
    <property type="term" value="F:metal ion binding"/>
    <property type="evidence" value="ECO:0007669"/>
    <property type="project" value="UniProtKB-KW"/>
</dbReference>
<proteinExistence type="inferred from homology"/>
<feature type="transmembrane region" description="Helical" evidence="14">
    <location>
        <begin position="756"/>
        <end position="778"/>
    </location>
</feature>
<sequence>MAPTRPNEASGPSITKVQVRPSMPTTSSPTMAGTKQATPPKLGALVRSNSVKEMMARAAKSKMMHAKLEARLGGTKRHVKYNDLQARSLGCLTQQNPIRRFCVNIIKSPWFDRFIVLMVLANTLILSLVDYSEPWESGPNPTKLGNIIVARANDIALLIFSAEAVVKIIALGVTGPYSYSLDNWNKLDAIVVLTGLASKILESLERDSVVGLTQLRMLRILRPLRTLHSLPGLKVLANSVLSSLPALFNVTILLGFSYLVFAILGMDIWAGSYHGRCRLTEFPVQLNFNASAAPINFTYPNQTWIDTVVKDPAVYRCVDMANDSPDWTPQNCFWPLDPADTVGLYCGSRECSPGTFCGSNYDVNGQPRFLDIFVNTTTPSTAPAFSIMTEPDFTPNLNFGLTSFDNVGSAMIIILQVVTASGWMVITQNTQDCLSSVLGGIYFNLALFIGMCFLLQLNMAVVYFEYQKAKEMQELVRLGSIPPAFRRQATMITRKESIDNFFKTQKFTEAKTLRRENSTHAIGRTAISLRKVLLSIALSKWFQTMATCVTAVNVLLLCSDHYPSEPSFDHWSEVLNAVCLAYFIFEMTVKLVAGGARSYLGDKFNLFDLLTIVAGIVEFFIDPPRFIDGTPGNTSPIATFRLIRALKFVRSWKSLNRLMVAIMDAMSEILNFLFFLFMFIYIYALLGMELFATKFHFDGDSRPLPFNNTNPTATLRRTNFDSIRQAVMAVFQVITYDEWPSVMYDGWLSTGAIAPVYFISIVVFGVWIIMSMFCAIMVDSVMEGVGDVNDDDARSLVPSLAVIRLKRAMRMVLAITKFRRNAIVPTSVRASVKKLHTSRSLGLFSYTNPIRKACVAAIVHPLWNKAMFGSIGVSCIFTAIDSPLQDTAVGVGLLVEIANKLFAVLFAFEMVVTVVALGLVVGRRTYLRDPWRVLDFFIVIVSLLSWAIGNDAGGALSGLRSLRSLRALRPLRVINKLPQLKVVVNTLFQCLPDIGRSLVFFFFMQLLFAVPGVIFFKGSLNTCSISPYQYLDHPTFSPPPPWFPSNYSGNYTMAELQVVDIMTFPTNWSLLDPSIQALLASTCNMTEASLAEQQFVPTSKQICTCFSPQTSWSPLVPQRFDNIAESMMSFFELTTFEGWTNVANACIDATGPDTQPLANHQPWFMLYWIVFMIVGAFFVTNMFIAVLCDAFMREKYGVMVTDEQIDWVKDQRKVLSLSITVHYDPPSSRWRRWCFYLVRHKKFEYAIISCILLNMAGMTVTYSSQPVWMAQALSLLSRVCLVVFAAEAALKVAAYGPLYFGQGSNRFDFAVVLLTTVSELLPQNSSVSAGATVFRIFRVGRALRLINKAKLMRSLFNTVVVSLPSVGNVMGLLMLLYYIFAALGVQLFAKLNDGPEMVNSHQNFQTFWTAFQMLIGFSTGENWDTFMWEAYNVGCPNSGCASWLIVPYFYAFTLIVGYIGLNLFSGTDVCLPRFRIVRIRLAIIVDAIGDDGKSPITPEALEAFAAKWAEFDRLATGFIRIPELVVMLGQLPPPFGFKCVPGFTPRRIQKAIGDLRIPVYDRIWVHFKDVPRALVQRVLSQGSKSRFEEITELVQRLGIDNEFDLIWKRTHKKAEVLALAGREKTPVKLVVASRIIITFLRKVNHHRERRRRRSTVIETIALES</sequence>
<feature type="domain" description="Ion transport" evidence="15">
    <location>
        <begin position="1241"/>
        <end position="1466"/>
    </location>
</feature>
<dbReference type="OrthoDB" id="431720at2759"/>
<dbReference type="RefSeq" id="XP_008861252.1">
    <property type="nucleotide sequence ID" value="XM_008863030.1"/>
</dbReference>
<dbReference type="InterPro" id="IPR043203">
    <property type="entry name" value="VGCC_Ca_Na"/>
</dbReference>